<gene>
    <name evidence="2" type="ORF">GA0061094_4503</name>
</gene>
<evidence type="ECO:0000313" key="3">
    <source>
        <dbReference type="Proteomes" id="UP000181997"/>
    </source>
</evidence>
<name>A0A0V8H3K4_9BACI</name>
<keyword evidence="3" id="KW-1185">Reference proteome</keyword>
<evidence type="ECO:0000256" key="1">
    <source>
        <dbReference type="SAM" id="Phobius"/>
    </source>
</evidence>
<keyword evidence="1" id="KW-0472">Membrane</keyword>
<organism evidence="2 3">
    <name type="scientific">[Bacillus] enclensis</name>
    <dbReference type="NCBI Taxonomy" id="1402860"/>
    <lineage>
        <taxon>Bacteria</taxon>
        <taxon>Bacillati</taxon>
        <taxon>Bacillota</taxon>
        <taxon>Bacilli</taxon>
        <taxon>Bacillales</taxon>
        <taxon>Bacillaceae</taxon>
        <taxon>Rossellomorea</taxon>
    </lineage>
</organism>
<feature type="transmembrane region" description="Helical" evidence="1">
    <location>
        <begin position="128"/>
        <end position="145"/>
    </location>
</feature>
<accession>A0A0V8H3K4</accession>
<proteinExistence type="predicted"/>
<dbReference type="Proteomes" id="UP000181997">
    <property type="component" value="Unassembled WGS sequence"/>
</dbReference>
<dbReference type="RefSeq" id="WP_032087169.1">
    <property type="nucleotide sequence ID" value="NZ_FMAU01000015.1"/>
</dbReference>
<reference evidence="3" key="1">
    <citation type="submission" date="2016-08" db="EMBL/GenBank/DDBJ databases">
        <authorList>
            <person name="Varghese N."/>
            <person name="Submissions Spin"/>
        </authorList>
    </citation>
    <scope>NUCLEOTIDE SEQUENCE [LARGE SCALE GENOMIC DNA]</scope>
    <source>
        <strain evidence="3">SGD-1123</strain>
    </source>
</reference>
<keyword evidence="1" id="KW-0812">Transmembrane</keyword>
<sequence>MKEGYFLKEVVEKGEAIKAIQEYESSFLVRILAKVKKQLSSIELAYLPFWCYEYELTSATLKEAIRGKVAIEPITNTSAILPADYPLHPINKDMNLFPVIGEQDKEAAKETIYWEVFQKERKRKSIDITFNSAFVIYLPFWIGYLKGDKVGILPVDAITGKVDLKLKEAFLKIIHES</sequence>
<dbReference type="OrthoDB" id="2964109at2"/>
<protein>
    <submittedName>
        <fullName evidence="2">Uncharacterized protein</fullName>
    </submittedName>
</protein>
<keyword evidence="1" id="KW-1133">Transmembrane helix</keyword>
<dbReference type="AlphaFoldDB" id="A0A0V8H3K4"/>
<evidence type="ECO:0000313" key="2">
    <source>
        <dbReference type="EMBL" id="SCC38728.1"/>
    </source>
</evidence>
<dbReference type="EMBL" id="FMAU01000015">
    <property type="protein sequence ID" value="SCC38728.1"/>
    <property type="molecule type" value="Genomic_DNA"/>
</dbReference>